<name>A0ABC8TV52_9AQUA</name>
<dbReference type="Pfam" id="PF05761">
    <property type="entry name" value="5_nucleotid"/>
    <property type="match status" value="1"/>
</dbReference>
<evidence type="ECO:0008006" key="7">
    <source>
        <dbReference type="Google" id="ProtNLM"/>
    </source>
</evidence>
<organism evidence="5 6">
    <name type="scientific">Ilex paraguariensis</name>
    <name type="common">yerba mate</name>
    <dbReference type="NCBI Taxonomy" id="185542"/>
    <lineage>
        <taxon>Eukaryota</taxon>
        <taxon>Viridiplantae</taxon>
        <taxon>Streptophyta</taxon>
        <taxon>Embryophyta</taxon>
        <taxon>Tracheophyta</taxon>
        <taxon>Spermatophyta</taxon>
        <taxon>Magnoliopsida</taxon>
        <taxon>eudicotyledons</taxon>
        <taxon>Gunneridae</taxon>
        <taxon>Pentapetalae</taxon>
        <taxon>asterids</taxon>
        <taxon>campanulids</taxon>
        <taxon>Aquifoliales</taxon>
        <taxon>Aquifoliaceae</taxon>
        <taxon>Ilex</taxon>
    </lineage>
</organism>
<dbReference type="AlphaFoldDB" id="A0ABC8TV52"/>
<dbReference type="PANTHER" id="PTHR12103:SF12">
    <property type="entry name" value="FI20020P1"/>
    <property type="match status" value="1"/>
</dbReference>
<keyword evidence="2" id="KW-0378">Hydrolase</keyword>
<keyword evidence="6" id="KW-1185">Reference proteome</keyword>
<evidence type="ECO:0000256" key="2">
    <source>
        <dbReference type="ARBA" id="ARBA00022801"/>
    </source>
</evidence>
<dbReference type="InterPro" id="IPR008380">
    <property type="entry name" value="HAD-SF_hydro_IG_5-nucl"/>
</dbReference>
<gene>
    <name evidence="5" type="ORF">ILEXP_LOCUS40930</name>
</gene>
<keyword evidence="4" id="KW-0175">Coiled coil</keyword>
<dbReference type="SUPFAM" id="SSF56784">
    <property type="entry name" value="HAD-like"/>
    <property type="match status" value="1"/>
</dbReference>
<evidence type="ECO:0000256" key="3">
    <source>
        <dbReference type="ARBA" id="ARBA00022842"/>
    </source>
</evidence>
<keyword evidence="1" id="KW-0479">Metal-binding</keyword>
<feature type="coiled-coil region" evidence="4">
    <location>
        <begin position="49"/>
        <end position="76"/>
    </location>
</feature>
<evidence type="ECO:0000313" key="6">
    <source>
        <dbReference type="Proteomes" id="UP001642360"/>
    </source>
</evidence>
<evidence type="ECO:0000256" key="1">
    <source>
        <dbReference type="ARBA" id="ARBA00022723"/>
    </source>
</evidence>
<dbReference type="EMBL" id="CAUOFW020005724">
    <property type="protein sequence ID" value="CAK9171373.1"/>
    <property type="molecule type" value="Genomic_DNA"/>
</dbReference>
<dbReference type="PANTHER" id="PTHR12103">
    <property type="entry name" value="5'-NUCLEOTIDASE DOMAIN-CONTAINING"/>
    <property type="match status" value="1"/>
</dbReference>
<dbReference type="GO" id="GO:0046872">
    <property type="term" value="F:metal ion binding"/>
    <property type="evidence" value="ECO:0007669"/>
    <property type="project" value="UniProtKB-KW"/>
</dbReference>
<sequence length="232" mass="26603">MACYRRLIPLRSSLLVPYPPLKGFGGSCKSYNSIVSSDQRVLKFEDEVNQLLKSSNTALKDKVAELRCEFQAAKQSFFKIPDALKAMPKMNPEGIYVNKNLRLDNIQVYGFDYDYTLANYSAALQTLIYDLAKEHLVNECRYPDSCMEFKYDHTFPIRGLYYDKSKGCLLKLDFFGSIEPDGCFFGRRKLTAAICQNSRKPLKQNRAATILQHHHLNFFTEKFCTPALSSKV</sequence>
<dbReference type="Proteomes" id="UP001642360">
    <property type="component" value="Unassembled WGS sequence"/>
</dbReference>
<protein>
    <recommendedName>
        <fullName evidence="7">5'-nucleotidase domain-containing protein</fullName>
    </recommendedName>
</protein>
<reference evidence="5 6" key="1">
    <citation type="submission" date="2024-02" db="EMBL/GenBank/DDBJ databases">
        <authorList>
            <person name="Vignale AGUSTIN F."/>
            <person name="Sosa J E."/>
            <person name="Modenutti C."/>
        </authorList>
    </citation>
    <scope>NUCLEOTIDE SEQUENCE [LARGE SCALE GENOMIC DNA]</scope>
</reference>
<dbReference type="GO" id="GO:0016787">
    <property type="term" value="F:hydrolase activity"/>
    <property type="evidence" value="ECO:0007669"/>
    <property type="project" value="UniProtKB-KW"/>
</dbReference>
<accession>A0ABC8TV52</accession>
<evidence type="ECO:0000313" key="5">
    <source>
        <dbReference type="EMBL" id="CAK9171373.1"/>
    </source>
</evidence>
<comment type="caution">
    <text evidence="5">The sequence shown here is derived from an EMBL/GenBank/DDBJ whole genome shotgun (WGS) entry which is preliminary data.</text>
</comment>
<keyword evidence="3" id="KW-0460">Magnesium</keyword>
<proteinExistence type="predicted"/>
<evidence type="ECO:0000256" key="4">
    <source>
        <dbReference type="SAM" id="Coils"/>
    </source>
</evidence>
<dbReference type="InterPro" id="IPR036412">
    <property type="entry name" value="HAD-like_sf"/>
</dbReference>